<evidence type="ECO:0000256" key="1">
    <source>
        <dbReference type="SAM" id="MobiDB-lite"/>
    </source>
</evidence>
<feature type="region of interest" description="Disordered" evidence="1">
    <location>
        <begin position="1"/>
        <end position="42"/>
    </location>
</feature>
<sequence length="269" mass="31381">MGQDYDIDFGGKVEEHSDNQDVMDVNDRSNFDNDGKSSNDNDFLMDEEDLVVDYEVEMSEFHSMVDTNVEWIEKKKKKKPIDVDNEEEEMEVIDIEKNEFVGYEEDKRARLLKDLTRLKYCLDGKVHGSEFMVGQTFQTKKEVTCLGPTHRKNDKIRVRVVCKGVTPEFNSSGLLGCNKGKGSSVNKQNRFCPWVLLVSRPLDLYIWTVKVYEEKNYFLHTRDVKSCTQSFIAKKNCFTNKDEPYLSNTCFTRGVLDETWCWGFKKQNF</sequence>
<name>A0A9R1WBC6_LACSA</name>
<feature type="compositionally biased region" description="Basic and acidic residues" evidence="1">
    <location>
        <begin position="9"/>
        <end position="39"/>
    </location>
</feature>
<evidence type="ECO:0000313" key="2">
    <source>
        <dbReference type="EMBL" id="KAJ0219375.1"/>
    </source>
</evidence>
<dbReference type="Proteomes" id="UP000235145">
    <property type="component" value="Unassembled WGS sequence"/>
</dbReference>
<proteinExistence type="predicted"/>
<protein>
    <submittedName>
        <fullName evidence="2">Uncharacterized protein</fullName>
    </submittedName>
</protein>
<reference evidence="2 3" key="1">
    <citation type="journal article" date="2017" name="Nat. Commun.">
        <title>Genome assembly with in vitro proximity ligation data and whole-genome triplication in lettuce.</title>
        <authorList>
            <person name="Reyes-Chin-Wo S."/>
            <person name="Wang Z."/>
            <person name="Yang X."/>
            <person name="Kozik A."/>
            <person name="Arikit S."/>
            <person name="Song C."/>
            <person name="Xia L."/>
            <person name="Froenicke L."/>
            <person name="Lavelle D.O."/>
            <person name="Truco M.J."/>
            <person name="Xia R."/>
            <person name="Zhu S."/>
            <person name="Xu C."/>
            <person name="Xu H."/>
            <person name="Xu X."/>
            <person name="Cox K."/>
            <person name="Korf I."/>
            <person name="Meyers B.C."/>
            <person name="Michelmore R.W."/>
        </authorList>
    </citation>
    <scope>NUCLEOTIDE SEQUENCE [LARGE SCALE GENOMIC DNA]</scope>
    <source>
        <strain evidence="3">cv. Salinas</strain>
        <tissue evidence="2">Seedlings</tissue>
    </source>
</reference>
<gene>
    <name evidence="2" type="ORF">LSAT_V11C300150280</name>
</gene>
<organism evidence="2 3">
    <name type="scientific">Lactuca sativa</name>
    <name type="common">Garden lettuce</name>
    <dbReference type="NCBI Taxonomy" id="4236"/>
    <lineage>
        <taxon>Eukaryota</taxon>
        <taxon>Viridiplantae</taxon>
        <taxon>Streptophyta</taxon>
        <taxon>Embryophyta</taxon>
        <taxon>Tracheophyta</taxon>
        <taxon>Spermatophyta</taxon>
        <taxon>Magnoliopsida</taxon>
        <taxon>eudicotyledons</taxon>
        <taxon>Gunneridae</taxon>
        <taxon>Pentapetalae</taxon>
        <taxon>asterids</taxon>
        <taxon>campanulids</taxon>
        <taxon>Asterales</taxon>
        <taxon>Asteraceae</taxon>
        <taxon>Cichorioideae</taxon>
        <taxon>Cichorieae</taxon>
        <taxon>Lactucinae</taxon>
        <taxon>Lactuca</taxon>
    </lineage>
</organism>
<keyword evidence="3" id="KW-1185">Reference proteome</keyword>
<dbReference type="AlphaFoldDB" id="A0A9R1WBC6"/>
<evidence type="ECO:0000313" key="3">
    <source>
        <dbReference type="Proteomes" id="UP000235145"/>
    </source>
</evidence>
<comment type="caution">
    <text evidence="2">The sequence shown here is derived from an EMBL/GenBank/DDBJ whole genome shotgun (WGS) entry which is preliminary data.</text>
</comment>
<dbReference type="EMBL" id="NBSK02000003">
    <property type="protein sequence ID" value="KAJ0219375.1"/>
    <property type="molecule type" value="Genomic_DNA"/>
</dbReference>
<accession>A0A9R1WBC6</accession>